<dbReference type="Proteomes" id="UP000561066">
    <property type="component" value="Unassembled WGS sequence"/>
</dbReference>
<dbReference type="InterPro" id="IPR043429">
    <property type="entry name" value="ArtM/GltK/GlnP/TcyL/YhdX-like"/>
</dbReference>
<comment type="similarity">
    <text evidence="2">Belongs to the binding-protein-dependent transport system permease family. HisMQ subfamily.</text>
</comment>
<evidence type="ECO:0000313" key="15">
    <source>
        <dbReference type="Proteomes" id="UP000561066"/>
    </source>
</evidence>
<dbReference type="PROSITE" id="PS50928">
    <property type="entry name" value="ABC_TM1"/>
    <property type="match status" value="1"/>
</dbReference>
<comment type="subunit">
    <text evidence="10">The complex is composed of two ATP-binding proteins (GltL), two transmembrane proteins (GltJ and GltK) and a solute-binding protein (GltI).</text>
</comment>
<dbReference type="SUPFAM" id="SSF161098">
    <property type="entry name" value="MetI-like"/>
    <property type="match status" value="1"/>
</dbReference>
<dbReference type="Gene3D" id="1.10.3720.10">
    <property type="entry name" value="MetI-like"/>
    <property type="match status" value="1"/>
</dbReference>
<reference evidence="14 15" key="1">
    <citation type="submission" date="2020-04" db="EMBL/GenBank/DDBJ databases">
        <title>Description of novel Gluconacetobacter.</title>
        <authorList>
            <person name="Sombolestani A."/>
        </authorList>
    </citation>
    <scope>NUCLEOTIDE SEQUENCE [LARGE SCALE GENOMIC DNA]</scope>
    <source>
        <strain evidence="14 15">LMG 21312</strain>
    </source>
</reference>
<evidence type="ECO:0000256" key="4">
    <source>
        <dbReference type="ARBA" id="ARBA00022475"/>
    </source>
</evidence>
<name>A0A7W4J5Q8_9PROT</name>
<evidence type="ECO:0000256" key="6">
    <source>
        <dbReference type="ARBA" id="ARBA00022970"/>
    </source>
</evidence>
<dbReference type="NCBIfam" id="TIGR01726">
    <property type="entry name" value="HEQRo_perm_3TM"/>
    <property type="match status" value="1"/>
</dbReference>
<evidence type="ECO:0000256" key="2">
    <source>
        <dbReference type="ARBA" id="ARBA00010072"/>
    </source>
</evidence>
<organism evidence="14 15">
    <name type="scientific">Gluconacetobacter johannae</name>
    <dbReference type="NCBI Taxonomy" id="112140"/>
    <lineage>
        <taxon>Bacteria</taxon>
        <taxon>Pseudomonadati</taxon>
        <taxon>Pseudomonadota</taxon>
        <taxon>Alphaproteobacteria</taxon>
        <taxon>Acetobacterales</taxon>
        <taxon>Acetobacteraceae</taxon>
        <taxon>Gluconacetobacter</taxon>
    </lineage>
</organism>
<dbReference type="InterPro" id="IPR000515">
    <property type="entry name" value="MetI-like"/>
</dbReference>
<evidence type="ECO:0000256" key="7">
    <source>
        <dbReference type="ARBA" id="ARBA00022989"/>
    </source>
</evidence>
<evidence type="ECO:0000256" key="12">
    <source>
        <dbReference type="RuleBase" id="RU363032"/>
    </source>
</evidence>
<dbReference type="RefSeq" id="WP_182941786.1">
    <property type="nucleotide sequence ID" value="NZ_JABEQH010000005.1"/>
</dbReference>
<dbReference type="FunFam" id="1.10.3720.10:FF:000006">
    <property type="entry name" value="Glutamate/aspartate ABC transporter, permease protein GltK"/>
    <property type="match status" value="1"/>
</dbReference>
<evidence type="ECO:0000259" key="13">
    <source>
        <dbReference type="PROSITE" id="PS50928"/>
    </source>
</evidence>
<feature type="transmembrane region" description="Helical" evidence="12">
    <location>
        <begin position="187"/>
        <end position="205"/>
    </location>
</feature>
<dbReference type="GO" id="GO:0043190">
    <property type="term" value="C:ATP-binding cassette (ABC) transporter complex"/>
    <property type="evidence" value="ECO:0007669"/>
    <property type="project" value="InterPro"/>
</dbReference>
<accession>A0A7W4J5Q8</accession>
<dbReference type="InterPro" id="IPR035906">
    <property type="entry name" value="MetI-like_sf"/>
</dbReference>
<keyword evidence="4" id="KW-1003">Cell membrane</keyword>
<keyword evidence="8 12" id="KW-0472">Membrane</keyword>
<sequence>MIDWNFMVTYSPRLLKACEVTFGISVTSLAFSTVAGLGIALLRLSSRRILSSAAWIYVWIVRGTPLLLQLFAIYYAMPMTGLRLDPWTAGILTLSLNSSAYFSEIFRSAIQSIPTGQTEAAIAIGMGPLQTLRRIVIPLSLRPALPPYVGQAITLLKNSSLVSIIAVPDLMQTAQSIYSTTFKVVEVMLMTGILYLIMTSLLQIAQTSLERRLSYYTVK</sequence>
<dbReference type="CDD" id="cd06261">
    <property type="entry name" value="TM_PBP2"/>
    <property type="match status" value="1"/>
</dbReference>
<evidence type="ECO:0000256" key="9">
    <source>
        <dbReference type="ARBA" id="ARBA00060298"/>
    </source>
</evidence>
<proteinExistence type="inferred from homology"/>
<evidence type="ECO:0000256" key="3">
    <source>
        <dbReference type="ARBA" id="ARBA00022448"/>
    </source>
</evidence>
<evidence type="ECO:0000256" key="11">
    <source>
        <dbReference type="ARBA" id="ARBA00073645"/>
    </source>
</evidence>
<feature type="transmembrane region" description="Helical" evidence="12">
    <location>
        <begin position="54"/>
        <end position="77"/>
    </location>
</feature>
<dbReference type="PANTHER" id="PTHR30614">
    <property type="entry name" value="MEMBRANE COMPONENT OF AMINO ACID ABC TRANSPORTER"/>
    <property type="match status" value="1"/>
</dbReference>
<comment type="caution">
    <text evidence="14">The sequence shown here is derived from an EMBL/GenBank/DDBJ whole genome shotgun (WGS) entry which is preliminary data.</text>
</comment>
<keyword evidence="6" id="KW-0029">Amino-acid transport</keyword>
<dbReference type="PANTHER" id="PTHR30614:SF0">
    <property type="entry name" value="L-CYSTINE TRANSPORT SYSTEM PERMEASE PROTEIN TCYL"/>
    <property type="match status" value="1"/>
</dbReference>
<gene>
    <name evidence="14" type="ORF">HLH21_04600</name>
</gene>
<comment type="function">
    <text evidence="9">Part of the ABC transporter complex GltIJKL involved in glutamate and aspartate uptake. Probably responsible for the translocation of the substrate across the membrane.</text>
</comment>
<dbReference type="InterPro" id="IPR010065">
    <property type="entry name" value="AA_ABC_transptr_permease_3TM"/>
</dbReference>
<evidence type="ECO:0000313" key="14">
    <source>
        <dbReference type="EMBL" id="MBB2175205.1"/>
    </source>
</evidence>
<evidence type="ECO:0000256" key="1">
    <source>
        <dbReference type="ARBA" id="ARBA00004429"/>
    </source>
</evidence>
<dbReference type="EMBL" id="JABEQH010000005">
    <property type="protein sequence ID" value="MBB2175205.1"/>
    <property type="molecule type" value="Genomic_DNA"/>
</dbReference>
<evidence type="ECO:0000256" key="8">
    <source>
        <dbReference type="ARBA" id="ARBA00023136"/>
    </source>
</evidence>
<dbReference type="Pfam" id="PF00528">
    <property type="entry name" value="BPD_transp_1"/>
    <property type="match status" value="1"/>
</dbReference>
<keyword evidence="15" id="KW-1185">Reference proteome</keyword>
<dbReference type="AlphaFoldDB" id="A0A7W4J5Q8"/>
<dbReference type="GO" id="GO:0022857">
    <property type="term" value="F:transmembrane transporter activity"/>
    <property type="evidence" value="ECO:0007669"/>
    <property type="project" value="InterPro"/>
</dbReference>
<keyword evidence="5 12" id="KW-0812">Transmembrane</keyword>
<keyword evidence="3 12" id="KW-0813">Transport</keyword>
<keyword evidence="7 12" id="KW-1133">Transmembrane helix</keyword>
<dbReference type="GO" id="GO:0006865">
    <property type="term" value="P:amino acid transport"/>
    <property type="evidence" value="ECO:0007669"/>
    <property type="project" value="UniProtKB-KW"/>
</dbReference>
<evidence type="ECO:0000256" key="5">
    <source>
        <dbReference type="ARBA" id="ARBA00022692"/>
    </source>
</evidence>
<feature type="transmembrane region" description="Helical" evidence="12">
    <location>
        <begin position="20"/>
        <end position="42"/>
    </location>
</feature>
<comment type="subcellular location">
    <subcellularLocation>
        <location evidence="1">Cell inner membrane</location>
        <topology evidence="1">Multi-pass membrane protein</topology>
    </subcellularLocation>
    <subcellularLocation>
        <location evidence="12">Cell membrane</location>
        <topology evidence="12">Multi-pass membrane protein</topology>
    </subcellularLocation>
</comment>
<feature type="domain" description="ABC transmembrane type-1" evidence="13">
    <location>
        <begin position="18"/>
        <end position="206"/>
    </location>
</feature>
<protein>
    <recommendedName>
        <fullName evidence="11">Glutamate/aspartate import permease protein GltK</fullName>
    </recommendedName>
</protein>
<evidence type="ECO:0000256" key="10">
    <source>
        <dbReference type="ARBA" id="ARBA00062718"/>
    </source>
</evidence>